<dbReference type="Gene3D" id="3.40.190.170">
    <property type="entry name" value="Bacterial extracellular solute-binding protein, family 7"/>
    <property type="match status" value="1"/>
</dbReference>
<feature type="chain" id="PRO_5039330301" evidence="2">
    <location>
        <begin position="22"/>
        <end position="397"/>
    </location>
</feature>
<dbReference type="PANTHER" id="PTHR33376">
    <property type="match status" value="1"/>
</dbReference>
<dbReference type="PANTHER" id="PTHR33376:SF5">
    <property type="entry name" value="EXTRACYTOPLASMIC SOLUTE RECEPTOR PROTEIN"/>
    <property type="match status" value="1"/>
</dbReference>
<dbReference type="GO" id="GO:0055085">
    <property type="term" value="P:transmembrane transport"/>
    <property type="evidence" value="ECO:0007669"/>
    <property type="project" value="InterPro"/>
</dbReference>
<evidence type="ECO:0000313" key="4">
    <source>
        <dbReference type="Proteomes" id="UP000034098"/>
    </source>
</evidence>
<keyword evidence="1 2" id="KW-0732">Signal</keyword>
<reference evidence="3 4" key="1">
    <citation type="submission" date="2015-02" db="EMBL/GenBank/DDBJ databases">
        <title>Draft genome sequences of ten Microbacterium spp. with emphasis on heavy metal contaminated environments.</title>
        <authorList>
            <person name="Corretto E."/>
        </authorList>
    </citation>
    <scope>NUCLEOTIDE SEQUENCE [LARGE SCALE GENOMIC DNA]</scope>
    <source>
        <strain evidence="3 4">DSM 8608</strain>
    </source>
</reference>
<dbReference type="Pfam" id="PF03480">
    <property type="entry name" value="DctP"/>
    <property type="match status" value="1"/>
</dbReference>
<feature type="signal peptide" evidence="2">
    <location>
        <begin position="1"/>
        <end position="21"/>
    </location>
</feature>
<name>A0A0M2HDS1_MICTR</name>
<dbReference type="PROSITE" id="PS51257">
    <property type="entry name" value="PROKAR_LIPOPROTEIN"/>
    <property type="match status" value="1"/>
</dbReference>
<accession>A0A0M2HDS1</accession>
<dbReference type="AlphaFoldDB" id="A0A0M2HDS1"/>
<dbReference type="PATRIC" id="fig|69370.6.peg.2386"/>
<dbReference type="EMBL" id="JYJA01000035">
    <property type="protein sequence ID" value="KJL42332.1"/>
    <property type="molecule type" value="Genomic_DNA"/>
</dbReference>
<gene>
    <name evidence="3" type="ORF">RS82_02348</name>
</gene>
<sequence>MASSRVRSLSVLAIVSVSLLAASCASPSTGEDGGVESMELTVAVPAAQGAISIAATEAMAAYVEEATEGKVTFEFFYSDSLLPNQEAPQGVASGIADVGFIGTPTLFAGDLPASVWMGDAASYGELTGVAGFVQDSLTYDEMMMNNDTIRGEVEAMGLTPIAAMSTGQWGYWCKQPVPDLAAAQGLSAVVPGEPYASELSALGFEPGHIPAIEVYEAMERGVVDCHSNPIYIYDIFSMYDVAPNIYVPQLSPGTMGLIPVIRTDLWESFSPELKEIFADSSRAALAGYIEAYLDAWKTITTKAADSGAAILQTAPEVDEILADVQEQRRDAMGGSAPASVENPEQFLTEYREVAQRWQDAMEEAGVVPQSGMSPVDEAAYFSDVDWQQLLEQLPAPK</sequence>
<dbReference type="InterPro" id="IPR018389">
    <property type="entry name" value="DctP_fam"/>
</dbReference>
<protein>
    <submittedName>
        <fullName evidence="3">Bacterial extracellular solute-binding protein, family 7</fullName>
    </submittedName>
</protein>
<evidence type="ECO:0000313" key="3">
    <source>
        <dbReference type="EMBL" id="KJL42332.1"/>
    </source>
</evidence>
<dbReference type="InterPro" id="IPR038404">
    <property type="entry name" value="TRAP_DctP_sf"/>
</dbReference>
<keyword evidence="4" id="KW-1185">Reference proteome</keyword>
<evidence type="ECO:0000256" key="1">
    <source>
        <dbReference type="ARBA" id="ARBA00022729"/>
    </source>
</evidence>
<organism evidence="3 4">
    <name type="scientific">Microbacterium trichothecenolyticum</name>
    <name type="common">Aureobacterium trichothecenolyticum</name>
    <dbReference type="NCBI Taxonomy" id="69370"/>
    <lineage>
        <taxon>Bacteria</taxon>
        <taxon>Bacillati</taxon>
        <taxon>Actinomycetota</taxon>
        <taxon>Actinomycetes</taxon>
        <taxon>Micrococcales</taxon>
        <taxon>Microbacteriaceae</taxon>
        <taxon>Microbacterium</taxon>
    </lineage>
</organism>
<proteinExistence type="predicted"/>
<dbReference type="Proteomes" id="UP000034098">
    <property type="component" value="Unassembled WGS sequence"/>
</dbReference>
<evidence type="ECO:0000256" key="2">
    <source>
        <dbReference type="SAM" id="SignalP"/>
    </source>
</evidence>
<comment type="caution">
    <text evidence="3">The sequence shown here is derived from an EMBL/GenBank/DDBJ whole genome shotgun (WGS) entry which is preliminary data.</text>
</comment>